<reference evidence="10 11" key="1">
    <citation type="journal article" date="2007" name="Int. J. Syst. Evol. Microbiol.">
        <title>Paenibacillus ginsengarvi sp. nov., isolated from soil from ginseng cultivation.</title>
        <authorList>
            <person name="Yoon M.H."/>
            <person name="Ten L.N."/>
            <person name="Im W.T."/>
        </authorList>
    </citation>
    <scope>NUCLEOTIDE SEQUENCE [LARGE SCALE GENOMIC DNA]</scope>
    <source>
        <strain evidence="10 11">KCTC 13059</strain>
    </source>
</reference>
<keyword evidence="3" id="KW-0309">Germination</keyword>
<evidence type="ECO:0000256" key="4">
    <source>
        <dbReference type="ARBA" id="ARBA00022729"/>
    </source>
</evidence>
<comment type="caution">
    <text evidence="10">The sequence shown here is derived from an EMBL/GenBank/DDBJ whole genome shotgun (WGS) entry which is preliminary data.</text>
</comment>
<dbReference type="InterPro" id="IPR008844">
    <property type="entry name" value="Spore_GerAC-like"/>
</dbReference>
<dbReference type="InterPro" id="IPR057336">
    <property type="entry name" value="GerAC_N"/>
</dbReference>
<keyword evidence="6" id="KW-0564">Palmitate</keyword>
<dbReference type="GO" id="GO:0016020">
    <property type="term" value="C:membrane"/>
    <property type="evidence" value="ECO:0007669"/>
    <property type="project" value="UniProtKB-SubCell"/>
</dbReference>
<evidence type="ECO:0000256" key="2">
    <source>
        <dbReference type="ARBA" id="ARBA00007886"/>
    </source>
</evidence>
<evidence type="ECO:0000256" key="6">
    <source>
        <dbReference type="ARBA" id="ARBA00023139"/>
    </source>
</evidence>
<sequence length="387" mass="44219">MRRVVYALLVGLGLSILLAGCWDIKAIQDTNYITAIGYDYKDGQYVVYAQMIDFANVSKREGGKAGEPASVWSGHESGGTVIEAMNRLYKTSQQRVFWGQVSSIVFTEEALKKGMSEFLDGLIRFREMRYTQWIYGTKEPIDRVFMMLPFFNQSPIGSILHQPEDTYRQRSYIRPLRLQKAVSIFREPGASLLLPSLGIADNTWKIKGRNDPKLMVDGMFAVSKDQQAVWFPDEDLIGLRWMDPGTKRSDVMLRSSGKPAVSISVDKPKSKIKVDIGNNGKPNFSVRVRGKIYVSEMIQQMDEPEIVRTANETIASEIEHTFARGLERGIDLYMFNHSLYRKRFQSWSKLTDSGKTPLSDLQMRLPEVKLKLIHTGMYKIKQPQNEY</sequence>
<dbReference type="Pfam" id="PF05504">
    <property type="entry name" value="Spore_GerAC"/>
    <property type="match status" value="1"/>
</dbReference>
<gene>
    <name evidence="10" type="ORF">D7M11_25735</name>
</gene>
<dbReference type="PANTHER" id="PTHR35789">
    <property type="entry name" value="SPORE GERMINATION PROTEIN B3"/>
    <property type="match status" value="1"/>
</dbReference>
<dbReference type="Pfam" id="PF25198">
    <property type="entry name" value="Spore_GerAC_N"/>
    <property type="match status" value="1"/>
</dbReference>
<proteinExistence type="inferred from homology"/>
<evidence type="ECO:0000256" key="7">
    <source>
        <dbReference type="ARBA" id="ARBA00023288"/>
    </source>
</evidence>
<dbReference type="Gene3D" id="3.30.300.210">
    <property type="entry name" value="Nutrient germinant receptor protein C, domain 3"/>
    <property type="match status" value="1"/>
</dbReference>
<keyword evidence="4" id="KW-0732">Signal</keyword>
<name>A0A3B0BNI4_9BACL</name>
<keyword evidence="11" id="KW-1185">Reference proteome</keyword>
<evidence type="ECO:0000256" key="5">
    <source>
        <dbReference type="ARBA" id="ARBA00023136"/>
    </source>
</evidence>
<evidence type="ECO:0000256" key="1">
    <source>
        <dbReference type="ARBA" id="ARBA00004635"/>
    </source>
</evidence>
<dbReference type="PANTHER" id="PTHR35789:SF1">
    <property type="entry name" value="SPORE GERMINATION PROTEIN B3"/>
    <property type="match status" value="1"/>
</dbReference>
<evidence type="ECO:0000313" key="11">
    <source>
        <dbReference type="Proteomes" id="UP000282311"/>
    </source>
</evidence>
<dbReference type="RefSeq" id="WP_120750140.1">
    <property type="nucleotide sequence ID" value="NZ_RBAH01000023.1"/>
</dbReference>
<feature type="domain" description="Spore germination protein N-terminal" evidence="9">
    <location>
        <begin position="23"/>
        <end position="197"/>
    </location>
</feature>
<dbReference type="Proteomes" id="UP000282311">
    <property type="component" value="Unassembled WGS sequence"/>
</dbReference>
<evidence type="ECO:0000259" key="9">
    <source>
        <dbReference type="Pfam" id="PF25198"/>
    </source>
</evidence>
<dbReference type="NCBIfam" id="TIGR02887">
    <property type="entry name" value="spore_ger_x_C"/>
    <property type="match status" value="1"/>
</dbReference>
<comment type="subcellular location">
    <subcellularLocation>
        <location evidence="1">Membrane</location>
        <topology evidence="1">Lipid-anchor</topology>
    </subcellularLocation>
</comment>
<keyword evidence="7" id="KW-0449">Lipoprotein</keyword>
<comment type="similarity">
    <text evidence="2">Belongs to the GerABKC lipoprotein family.</text>
</comment>
<dbReference type="OrthoDB" id="2380468at2"/>
<keyword evidence="5" id="KW-0472">Membrane</keyword>
<dbReference type="InterPro" id="IPR038501">
    <property type="entry name" value="Spore_GerAC_C_sf"/>
</dbReference>
<dbReference type="PROSITE" id="PS51257">
    <property type="entry name" value="PROKAR_LIPOPROTEIN"/>
    <property type="match status" value="1"/>
</dbReference>
<evidence type="ECO:0000259" key="8">
    <source>
        <dbReference type="Pfam" id="PF05504"/>
    </source>
</evidence>
<accession>A0A3B0BNI4</accession>
<dbReference type="AlphaFoldDB" id="A0A3B0BNI4"/>
<evidence type="ECO:0000256" key="3">
    <source>
        <dbReference type="ARBA" id="ARBA00022544"/>
    </source>
</evidence>
<feature type="domain" description="Spore germination GerAC-like C-terminal" evidence="8">
    <location>
        <begin position="221"/>
        <end position="352"/>
    </location>
</feature>
<organism evidence="10 11">
    <name type="scientific">Paenibacillus ginsengarvi</name>
    <dbReference type="NCBI Taxonomy" id="400777"/>
    <lineage>
        <taxon>Bacteria</taxon>
        <taxon>Bacillati</taxon>
        <taxon>Bacillota</taxon>
        <taxon>Bacilli</taxon>
        <taxon>Bacillales</taxon>
        <taxon>Paenibacillaceae</taxon>
        <taxon>Paenibacillus</taxon>
    </lineage>
</organism>
<evidence type="ECO:0000313" key="10">
    <source>
        <dbReference type="EMBL" id="RKN74945.1"/>
    </source>
</evidence>
<dbReference type="EMBL" id="RBAH01000023">
    <property type="protein sequence ID" value="RKN74945.1"/>
    <property type="molecule type" value="Genomic_DNA"/>
</dbReference>
<protein>
    <submittedName>
        <fullName evidence="10">Ger(X)C family spore germination protein</fullName>
    </submittedName>
</protein>
<dbReference type="InterPro" id="IPR046953">
    <property type="entry name" value="Spore_GerAC-like_C"/>
</dbReference>
<dbReference type="GO" id="GO:0009847">
    <property type="term" value="P:spore germination"/>
    <property type="evidence" value="ECO:0007669"/>
    <property type="project" value="InterPro"/>
</dbReference>